<feature type="transmembrane region" description="Helical" evidence="1">
    <location>
        <begin position="173"/>
        <end position="192"/>
    </location>
</feature>
<dbReference type="SUPFAM" id="SSF55785">
    <property type="entry name" value="PYP-like sensor domain (PAS domain)"/>
    <property type="match status" value="1"/>
</dbReference>
<keyword evidence="1" id="KW-0812">Transmembrane</keyword>
<reference evidence="3" key="1">
    <citation type="submission" date="2021-09" db="EMBL/GenBank/DDBJ databases">
        <authorList>
            <consortium name="AG Swart"/>
            <person name="Singh M."/>
            <person name="Singh A."/>
            <person name="Seah K."/>
            <person name="Emmerich C."/>
        </authorList>
    </citation>
    <scope>NUCLEOTIDE SEQUENCE</scope>
    <source>
        <strain evidence="3">ATCC30299</strain>
    </source>
</reference>
<feature type="transmembrane region" description="Helical" evidence="1">
    <location>
        <begin position="83"/>
        <end position="103"/>
    </location>
</feature>
<feature type="transmembrane region" description="Helical" evidence="1">
    <location>
        <begin position="1267"/>
        <end position="1288"/>
    </location>
</feature>
<feature type="transmembrane region" description="Helical" evidence="1">
    <location>
        <begin position="198"/>
        <end position="219"/>
    </location>
</feature>
<keyword evidence="4" id="KW-1185">Reference proteome</keyword>
<keyword evidence="1" id="KW-1133">Transmembrane helix</keyword>
<dbReference type="PANTHER" id="PTHR31600:SF2">
    <property type="entry name" value="GAMETE ENRICHED GENE 10 PROTEIN-RELATED"/>
    <property type="match status" value="1"/>
</dbReference>
<dbReference type="PANTHER" id="PTHR31600">
    <property type="entry name" value="TINY MACROCYSTS PROTEIN B-RELATED"/>
    <property type="match status" value="1"/>
</dbReference>
<dbReference type="InterPro" id="IPR035965">
    <property type="entry name" value="PAS-like_dom_sf"/>
</dbReference>
<keyword evidence="1" id="KW-0472">Membrane</keyword>
<feature type="transmembrane region" description="Helical" evidence="1">
    <location>
        <begin position="45"/>
        <end position="68"/>
    </location>
</feature>
<feature type="transmembrane region" description="Helical" evidence="1">
    <location>
        <begin position="255"/>
        <end position="275"/>
    </location>
</feature>
<feature type="transmembrane region" description="Helical" evidence="1">
    <location>
        <begin position="1081"/>
        <end position="1104"/>
    </location>
</feature>
<evidence type="ECO:0000256" key="1">
    <source>
        <dbReference type="SAM" id="Phobius"/>
    </source>
</evidence>
<dbReference type="Proteomes" id="UP001162131">
    <property type="component" value="Unassembled WGS sequence"/>
</dbReference>
<gene>
    <name evidence="3" type="ORF">BSTOLATCC_MIC34166</name>
</gene>
<proteinExistence type="predicted"/>
<protein>
    <recommendedName>
        <fullName evidence="2">PAS domain-containing protein</fullName>
    </recommendedName>
</protein>
<feature type="transmembrane region" description="Helical" evidence="1">
    <location>
        <begin position="231"/>
        <end position="249"/>
    </location>
</feature>
<dbReference type="InterPro" id="IPR000014">
    <property type="entry name" value="PAS"/>
</dbReference>
<evidence type="ECO:0000313" key="3">
    <source>
        <dbReference type="EMBL" id="CAG9323517.1"/>
    </source>
</evidence>
<evidence type="ECO:0000259" key="2">
    <source>
        <dbReference type="PROSITE" id="PS50112"/>
    </source>
</evidence>
<feature type="transmembrane region" description="Helical" evidence="1">
    <location>
        <begin position="132"/>
        <end position="153"/>
    </location>
</feature>
<accession>A0AAU9JEE5</accession>
<dbReference type="CDD" id="cd00130">
    <property type="entry name" value="PAS"/>
    <property type="match status" value="1"/>
</dbReference>
<dbReference type="InterPro" id="IPR052994">
    <property type="entry name" value="Tiny_macrocysts_regulators"/>
</dbReference>
<dbReference type="PROSITE" id="PS50112">
    <property type="entry name" value="PAS"/>
    <property type="match status" value="1"/>
</dbReference>
<feature type="domain" description="PAS" evidence="2">
    <location>
        <begin position="519"/>
        <end position="571"/>
    </location>
</feature>
<name>A0AAU9JEE5_9CILI</name>
<feature type="transmembrane region" description="Helical" evidence="1">
    <location>
        <begin position="803"/>
        <end position="825"/>
    </location>
</feature>
<comment type="caution">
    <text evidence="3">The sequence shown here is derived from an EMBL/GenBank/DDBJ whole genome shotgun (WGS) entry which is preliminary data.</text>
</comment>
<dbReference type="EMBL" id="CAJZBQ010000034">
    <property type="protein sequence ID" value="CAG9323517.1"/>
    <property type="molecule type" value="Genomic_DNA"/>
</dbReference>
<feature type="transmembrane region" description="Helical" evidence="1">
    <location>
        <begin position="996"/>
        <end position="1018"/>
    </location>
</feature>
<organism evidence="3 4">
    <name type="scientific">Blepharisma stoltei</name>
    <dbReference type="NCBI Taxonomy" id="1481888"/>
    <lineage>
        <taxon>Eukaryota</taxon>
        <taxon>Sar</taxon>
        <taxon>Alveolata</taxon>
        <taxon>Ciliophora</taxon>
        <taxon>Postciliodesmatophora</taxon>
        <taxon>Heterotrichea</taxon>
        <taxon>Heterotrichida</taxon>
        <taxon>Blepharismidae</taxon>
        <taxon>Blepharisma</taxon>
    </lineage>
</organism>
<dbReference type="InterPro" id="IPR057352">
    <property type="entry name" value="TPR_TmcB/C"/>
</dbReference>
<sequence length="1313" mass="151934">MMTQLWYPTINISNWEAYSPFWNAIGFSSIDFICASVNNGLSFCFYGSIVFVFSMTISLIALTFFCYIKKKIHPTFISIPRKIILISTNIGHIPIMMILILWVKFSTNQDSISDNYPYAAKSSGSLNFKESLQGLGISSIIIFNLILIAGEIFSTETRHSNFEKNIVARTKSFPDVLGCICNSVFVCIFTFIEKKFWIYGLYLFAIIYFIIGLMFYIELPYYNSISNYIKVARYFMCSFTACSFILGMYMNNAQVIFLMALVINPLLTLISLYFLNRRISNLIIKVPRNQFSFELKIRNQLITPNFENKQEIIKKFSACFSDKNFKLGKLLGIWEAYYCADVLKDVRLATIKLARVHEINSNIEEFYQEFICRKNLKVEGFIMYEDTAFLKYLKNMNKAKNDDKEMLFDILNFSDEISLRMPNVDRIQEYSKAISYKMKFLKKKYSKLVLSFPNMIISRRLYGSFLRDIMSEKDHNYLMFINNGTAQQSPVKLNDISKINTFDEMHGILWTSAEKTSFGDIIYVNEIFAQILGYQMSDLLDSSLNALIPFPFLESHNRVMKKYIESCIDLEVKVPTSLFMKNKADLLVECTIRSRFIALGSYRFFLSSISQIDTSRECALLAEDYTIYNYTSNFISWLNTPHESIKNCNITEYIPEYGKIAKTPFVPYIVTIHGKKVAIVHEVRKFTTLNMNIALIISDAEEISVWTQGVHEDQTVYHCGGERTNSKLTEALSTEIYGKKDIEEELKAASELTSKSANKYKSKLSDIEERSAGASSTLSKFFRNLKAGSQHNLINQSILAIKIFGWVVFWTIVAIIIASTVQLIYSSQEIYAASSINTISDLGQVLYTLANIAINARLSDWSMRVKSSNIDYNLRIVSDSLDQLKDAESSLLENSGDWAYCSSTNLINIQVIPTWIYINNDTMVLSKVNLIDGIQEFVKHGVHYLSVAYDLDAHLGDLYFLVSNGIGGFYGYLNQTFDSLVDCEIQKVNALNQNIYILYAFDMMVLIIGLIVLTFFGIRLNKMQNKLWTFLIELSQLVVQNIRENCINRLYEVHGYDAMQIKPEIVFKKGIRIKANYIWSVLWRISIIFICALVFEAVRTFVLYENCQQLLIKRSDFLKIATLRRNYMVELNMWFREANGVARNLTWYQFFPESYLFENWHSEFYSLMDKIKYVNNLYHSSEYMELLSENTTNEIYSNSTYPGFPFLDYGTYASYNLALQDVYQSAFAAYSTRYAYNFTTFTVANENAVINKINQDTKEKVTSQVNFIFYLSLLYMILSFVACFAYYIPYLRNEIKKLRELQDLIYLLEAPLV</sequence>
<evidence type="ECO:0000313" key="4">
    <source>
        <dbReference type="Proteomes" id="UP001162131"/>
    </source>
</evidence>
<dbReference type="Pfam" id="PF25474">
    <property type="entry name" value="TPR_TmcB"/>
    <property type="match status" value="1"/>
</dbReference>